<sequence length="346" mass="40946">MGKKAWFTLIEILIAVSISAILMTSLTIFISSAIKNSLKNEKLLQNETKNILIDNELIKLTSLQKLELIHSWSSFGWDYLTWYFLKTQAPFLPLTFVWIKSFTGYCDAFSGTTDDNWEVNKLVIKQIAYPTNFTDSSYTIDFTWNTIVTSTWLIIIWTWYPWNTLNTTSATWTELNSPFWVYFKNSENLLFITDTLNDRILIYDTGTKNINKFLWIENGISKPTNLYFTAWNKIYISSSWNWKIYEYINTTWNYLSLSGNILSIYNSWSIYPYLSWSTTHETNISDWNSVLANSPWSEEISNFPIRDFKIVENNKVLNIIYTYYKNYDCLWQSNILKEKVIKKFQK</sequence>
<feature type="transmembrane region" description="Helical" evidence="1">
    <location>
        <begin position="12"/>
        <end position="34"/>
    </location>
</feature>
<organism evidence="2">
    <name type="scientific">uncultured bacterium</name>
    <name type="common">gcode 4</name>
    <dbReference type="NCBI Taxonomy" id="1234023"/>
    <lineage>
        <taxon>Bacteria</taxon>
        <taxon>environmental samples</taxon>
    </lineage>
</organism>
<name>K2AYL2_9BACT</name>
<keyword evidence="1" id="KW-0472">Membrane</keyword>
<dbReference type="EMBL" id="AMFJ01021595">
    <property type="protein sequence ID" value="EKD66836.1"/>
    <property type="molecule type" value="Genomic_DNA"/>
</dbReference>
<dbReference type="InterPro" id="IPR011042">
    <property type="entry name" value="6-blade_b-propeller_TolB-like"/>
</dbReference>
<protein>
    <submittedName>
        <fullName evidence="2">Uncharacterized protein</fullName>
    </submittedName>
</protein>
<accession>K2AYL2</accession>
<evidence type="ECO:0000313" key="2">
    <source>
        <dbReference type="EMBL" id="EKD66836.1"/>
    </source>
</evidence>
<dbReference type="Gene3D" id="2.120.10.30">
    <property type="entry name" value="TolB, C-terminal domain"/>
    <property type="match status" value="1"/>
</dbReference>
<dbReference type="SUPFAM" id="SSF63829">
    <property type="entry name" value="Calcium-dependent phosphotriesterase"/>
    <property type="match status" value="1"/>
</dbReference>
<comment type="caution">
    <text evidence="2">The sequence shown here is derived from an EMBL/GenBank/DDBJ whole genome shotgun (WGS) entry which is preliminary data.</text>
</comment>
<gene>
    <name evidence="2" type="ORF">ACD_49C00009G0061</name>
</gene>
<evidence type="ECO:0000256" key="1">
    <source>
        <dbReference type="SAM" id="Phobius"/>
    </source>
</evidence>
<keyword evidence="1" id="KW-0812">Transmembrane</keyword>
<dbReference type="AlphaFoldDB" id="K2AYL2"/>
<reference evidence="2" key="1">
    <citation type="journal article" date="2012" name="Science">
        <title>Fermentation, hydrogen, and sulfur metabolism in multiple uncultivated bacterial phyla.</title>
        <authorList>
            <person name="Wrighton K.C."/>
            <person name="Thomas B.C."/>
            <person name="Sharon I."/>
            <person name="Miller C.S."/>
            <person name="Castelle C.J."/>
            <person name="VerBerkmoes N.C."/>
            <person name="Wilkins M.J."/>
            <person name="Hettich R.L."/>
            <person name="Lipton M.S."/>
            <person name="Williams K.H."/>
            <person name="Long P.E."/>
            <person name="Banfield J.F."/>
        </authorList>
    </citation>
    <scope>NUCLEOTIDE SEQUENCE [LARGE SCALE GENOMIC DNA]</scope>
</reference>
<keyword evidence="1" id="KW-1133">Transmembrane helix</keyword>
<proteinExistence type="predicted"/>